<organism evidence="3 4">
    <name type="scientific">Chryseotalea sanaruensis</name>
    <dbReference type="NCBI Taxonomy" id="2482724"/>
    <lineage>
        <taxon>Bacteria</taxon>
        <taxon>Pseudomonadati</taxon>
        <taxon>Bacteroidota</taxon>
        <taxon>Cytophagia</taxon>
        <taxon>Cytophagales</taxon>
        <taxon>Chryseotaleaceae</taxon>
        <taxon>Chryseotalea</taxon>
    </lineage>
</organism>
<feature type="domain" description="UspA" evidence="2">
    <location>
        <begin position="2"/>
        <end position="141"/>
    </location>
</feature>
<dbReference type="RefSeq" id="WP_127121676.1">
    <property type="nucleotide sequence ID" value="NZ_BHXQ01000002.1"/>
</dbReference>
<dbReference type="InterPro" id="IPR006016">
    <property type="entry name" value="UspA"/>
</dbReference>
<proteinExistence type="inferred from homology"/>
<accession>A0A401U821</accession>
<name>A0A401U821_9BACT</name>
<comment type="caution">
    <text evidence="3">The sequence shown here is derived from an EMBL/GenBank/DDBJ whole genome shotgun (WGS) entry which is preliminary data.</text>
</comment>
<comment type="similarity">
    <text evidence="1">Belongs to the universal stress protein A family.</text>
</comment>
<dbReference type="Gene3D" id="3.40.50.12370">
    <property type="match status" value="1"/>
</dbReference>
<keyword evidence="4" id="KW-1185">Reference proteome</keyword>
<dbReference type="EMBL" id="BHXQ01000002">
    <property type="protein sequence ID" value="GCC51032.1"/>
    <property type="molecule type" value="Genomic_DNA"/>
</dbReference>
<feature type="domain" description="UspA" evidence="2">
    <location>
        <begin position="166"/>
        <end position="267"/>
    </location>
</feature>
<dbReference type="CDD" id="cd00293">
    <property type="entry name" value="USP-like"/>
    <property type="match status" value="2"/>
</dbReference>
<dbReference type="PRINTS" id="PR01438">
    <property type="entry name" value="UNVRSLSTRESS"/>
</dbReference>
<dbReference type="OrthoDB" id="9788959at2"/>
<dbReference type="Proteomes" id="UP000288227">
    <property type="component" value="Unassembled WGS sequence"/>
</dbReference>
<dbReference type="Pfam" id="PF00582">
    <property type="entry name" value="Usp"/>
    <property type="match status" value="2"/>
</dbReference>
<dbReference type="PANTHER" id="PTHR46268:SF6">
    <property type="entry name" value="UNIVERSAL STRESS PROTEIN UP12"/>
    <property type="match status" value="1"/>
</dbReference>
<sequence length="275" mass="30817">MKLLVPTDFSRPSKTALLYAAQMAKKLQGEIIILWFNSIQSSKKTLSKWKKLEAEMIAIAQEDAKHLVEEVRTEVKGNLPFTYHFTSGSSFAESVDTYAVKNDVDMIIMGTKGASGVKKLIMGSHAASMIDHSRIPVLVIPEKASFKPLKKIVYASNLYEWDQEIRTIAALAAIYKASVHVLHISPVSSKSKIDKNLLPEMIKTAGYQKIVYQDVKSDNIAKAIDDYIIANDADMLAMFTHKLDNYEKLFGRSVTRQLAFHAHVPLLTFNKTLLI</sequence>
<evidence type="ECO:0000313" key="3">
    <source>
        <dbReference type="EMBL" id="GCC51032.1"/>
    </source>
</evidence>
<evidence type="ECO:0000256" key="1">
    <source>
        <dbReference type="ARBA" id="ARBA00008791"/>
    </source>
</evidence>
<dbReference type="InterPro" id="IPR006015">
    <property type="entry name" value="Universal_stress_UspA"/>
</dbReference>
<evidence type="ECO:0000313" key="4">
    <source>
        <dbReference type="Proteomes" id="UP000288227"/>
    </source>
</evidence>
<dbReference type="AlphaFoldDB" id="A0A401U821"/>
<evidence type="ECO:0000259" key="2">
    <source>
        <dbReference type="Pfam" id="PF00582"/>
    </source>
</evidence>
<dbReference type="PANTHER" id="PTHR46268">
    <property type="entry name" value="STRESS RESPONSE PROTEIN NHAX"/>
    <property type="match status" value="1"/>
</dbReference>
<dbReference type="SUPFAM" id="SSF52402">
    <property type="entry name" value="Adenine nucleotide alpha hydrolases-like"/>
    <property type="match status" value="2"/>
</dbReference>
<gene>
    <name evidence="3" type="ORF">SanaruYs_12520</name>
</gene>
<protein>
    <submittedName>
        <fullName evidence="3">Universal stress protein</fullName>
    </submittedName>
</protein>
<reference evidence="3 4" key="1">
    <citation type="submission" date="2018-11" db="EMBL/GenBank/DDBJ databases">
        <title>Chryseotalea sanarue gen. nov., sp., nov., a member of the family Cytophagaceae, isolated from a brackish lake in Hamamatsu Japan.</title>
        <authorList>
            <person name="Maejima Y."/>
            <person name="Iino T."/>
            <person name="Muraguchi Y."/>
            <person name="Fukuda K."/>
            <person name="Ohkuma M."/>
            <person name="Moriuchi R."/>
            <person name="Dohra H."/>
            <person name="Kimbara K."/>
            <person name="Shintani M."/>
        </authorList>
    </citation>
    <scope>NUCLEOTIDE SEQUENCE [LARGE SCALE GENOMIC DNA]</scope>
    <source>
        <strain evidence="3 4">Ys</strain>
    </source>
</reference>